<accession>A0A9P4P5Q3</accession>
<comment type="caution">
    <text evidence="1">The sequence shown here is derived from an EMBL/GenBank/DDBJ whole genome shotgun (WGS) entry which is preliminary data.</text>
</comment>
<sequence>MHRPTVLLPPVSSFPLDRCHTPSHCAPPAPPLAKPTRIRSVNHIWSRAPPSYPFPFRIHLHPHHAHNPRL</sequence>
<dbReference type="AlphaFoldDB" id="A0A9P4P5Q3"/>
<name>A0A9P4P5Q3_9PLEO</name>
<dbReference type="Proteomes" id="UP000799764">
    <property type="component" value="Unassembled WGS sequence"/>
</dbReference>
<evidence type="ECO:0000313" key="2">
    <source>
        <dbReference type="Proteomes" id="UP000799764"/>
    </source>
</evidence>
<evidence type="ECO:0000313" key="1">
    <source>
        <dbReference type="EMBL" id="KAF2437926.1"/>
    </source>
</evidence>
<gene>
    <name evidence="1" type="ORF">P171DRAFT_437532</name>
</gene>
<reference evidence="1" key="1">
    <citation type="journal article" date="2020" name="Stud. Mycol.">
        <title>101 Dothideomycetes genomes: a test case for predicting lifestyles and emergence of pathogens.</title>
        <authorList>
            <person name="Haridas S."/>
            <person name="Albert R."/>
            <person name="Binder M."/>
            <person name="Bloem J."/>
            <person name="Labutti K."/>
            <person name="Salamov A."/>
            <person name="Andreopoulos B."/>
            <person name="Baker S."/>
            <person name="Barry K."/>
            <person name="Bills G."/>
            <person name="Bluhm B."/>
            <person name="Cannon C."/>
            <person name="Castanera R."/>
            <person name="Culley D."/>
            <person name="Daum C."/>
            <person name="Ezra D."/>
            <person name="Gonzalez J."/>
            <person name="Henrissat B."/>
            <person name="Kuo A."/>
            <person name="Liang C."/>
            <person name="Lipzen A."/>
            <person name="Lutzoni F."/>
            <person name="Magnuson J."/>
            <person name="Mondo S."/>
            <person name="Nolan M."/>
            <person name="Ohm R."/>
            <person name="Pangilinan J."/>
            <person name="Park H.-J."/>
            <person name="Ramirez L."/>
            <person name="Alfaro M."/>
            <person name="Sun H."/>
            <person name="Tritt A."/>
            <person name="Yoshinaga Y."/>
            <person name="Zwiers L.-H."/>
            <person name="Turgeon B."/>
            <person name="Goodwin S."/>
            <person name="Spatafora J."/>
            <person name="Crous P."/>
            <person name="Grigoriev I."/>
        </authorList>
    </citation>
    <scope>NUCLEOTIDE SEQUENCE</scope>
    <source>
        <strain evidence="1">CBS 690.94</strain>
    </source>
</reference>
<keyword evidence="2" id="KW-1185">Reference proteome</keyword>
<protein>
    <submittedName>
        <fullName evidence="1">Uncharacterized protein</fullName>
    </submittedName>
</protein>
<organism evidence="1 2">
    <name type="scientific">Karstenula rhodostoma CBS 690.94</name>
    <dbReference type="NCBI Taxonomy" id="1392251"/>
    <lineage>
        <taxon>Eukaryota</taxon>
        <taxon>Fungi</taxon>
        <taxon>Dikarya</taxon>
        <taxon>Ascomycota</taxon>
        <taxon>Pezizomycotina</taxon>
        <taxon>Dothideomycetes</taxon>
        <taxon>Pleosporomycetidae</taxon>
        <taxon>Pleosporales</taxon>
        <taxon>Massarineae</taxon>
        <taxon>Didymosphaeriaceae</taxon>
        <taxon>Karstenula</taxon>
    </lineage>
</organism>
<dbReference type="EMBL" id="MU001514">
    <property type="protein sequence ID" value="KAF2437926.1"/>
    <property type="molecule type" value="Genomic_DNA"/>
</dbReference>
<proteinExistence type="predicted"/>